<accession>A0A929PXJ2</accession>
<dbReference type="Gene3D" id="3.40.30.10">
    <property type="entry name" value="Glutaredoxin"/>
    <property type="match status" value="1"/>
</dbReference>
<evidence type="ECO:0000256" key="1">
    <source>
        <dbReference type="SAM" id="SignalP"/>
    </source>
</evidence>
<dbReference type="EMBL" id="JADFFL010000008">
    <property type="protein sequence ID" value="MBE9663918.1"/>
    <property type="molecule type" value="Genomic_DNA"/>
</dbReference>
<comment type="caution">
    <text evidence="3">The sequence shown here is derived from an EMBL/GenBank/DDBJ whole genome shotgun (WGS) entry which is preliminary data.</text>
</comment>
<dbReference type="PANTHER" id="PTHR42852:SF13">
    <property type="entry name" value="PROTEIN DIPZ"/>
    <property type="match status" value="1"/>
</dbReference>
<dbReference type="SUPFAM" id="SSF52833">
    <property type="entry name" value="Thioredoxin-like"/>
    <property type="match status" value="1"/>
</dbReference>
<reference evidence="3" key="1">
    <citation type="submission" date="2020-10" db="EMBL/GenBank/DDBJ databases">
        <title>Mucilaginibacter mali sp. nov., isolated from rhizosphere soil of apple orchard.</title>
        <authorList>
            <person name="Lee J.-S."/>
            <person name="Kim H.S."/>
            <person name="Kim J.-S."/>
        </authorList>
    </citation>
    <scope>NUCLEOTIDE SEQUENCE</scope>
    <source>
        <strain evidence="3">KCTC 22746</strain>
    </source>
</reference>
<dbReference type="InterPro" id="IPR036249">
    <property type="entry name" value="Thioredoxin-like_sf"/>
</dbReference>
<dbReference type="InterPro" id="IPR000866">
    <property type="entry name" value="AhpC/TSA"/>
</dbReference>
<sequence>MKITSTLGILTLTSTFLAAGASAQTTLPEGTWRGVFHQQNADVPFNFETKGKKAAAKLYLINGEERFEASSITQKGDSVFVAFDQFDNELALKIADKKLSGVLRKKDQNGRTTAIDATFGETFRFADNGEKPLADISGKYEVVFKSRSGAEDKKVGLFQQKGSKLYATFLSITGDSRYLEGVVQGSKFYLSSFIGSGAAYYTGYIGSDGKLNGTASGQPFTATKSEAAALPDPYKLTYLKEGYTSFDFSLPDVDGKKISLKDPKYKNKVTIVTITGTWCPNCIDEANFLAPWYKKNKTRGVEAIAVHYERKLDPEYLKTAIGSFKKRYGVEYDEVIGGLVDKKAVAESFPALNAFLSFPTILFIDKKGDVAKIYTGFTGPATGEYYTRFVKEFNDEVDRLLKEPAI</sequence>
<keyword evidence="4" id="KW-1185">Reference proteome</keyword>
<dbReference type="RefSeq" id="WP_194113167.1">
    <property type="nucleotide sequence ID" value="NZ_JADFFL010000008.1"/>
</dbReference>
<proteinExistence type="predicted"/>
<dbReference type="Pfam" id="PF00578">
    <property type="entry name" value="AhpC-TSA"/>
    <property type="match status" value="1"/>
</dbReference>
<dbReference type="InterPro" id="IPR050553">
    <property type="entry name" value="Thioredoxin_ResA/DsbE_sf"/>
</dbReference>
<evidence type="ECO:0000313" key="3">
    <source>
        <dbReference type="EMBL" id="MBE9663918.1"/>
    </source>
</evidence>
<name>A0A929PXJ2_9SPHI</name>
<dbReference type="GO" id="GO:0016209">
    <property type="term" value="F:antioxidant activity"/>
    <property type="evidence" value="ECO:0007669"/>
    <property type="project" value="InterPro"/>
</dbReference>
<dbReference type="GO" id="GO:0016491">
    <property type="term" value="F:oxidoreductase activity"/>
    <property type="evidence" value="ECO:0007669"/>
    <property type="project" value="InterPro"/>
</dbReference>
<dbReference type="AlphaFoldDB" id="A0A929PXJ2"/>
<dbReference type="PANTHER" id="PTHR42852">
    <property type="entry name" value="THIOL:DISULFIDE INTERCHANGE PROTEIN DSBE"/>
    <property type="match status" value="1"/>
</dbReference>
<feature type="domain" description="Thioredoxin" evidence="2">
    <location>
        <begin position="239"/>
        <end position="395"/>
    </location>
</feature>
<organism evidence="3 4">
    <name type="scientific">Mucilaginibacter myungsuensis</name>
    <dbReference type="NCBI Taxonomy" id="649104"/>
    <lineage>
        <taxon>Bacteria</taxon>
        <taxon>Pseudomonadati</taxon>
        <taxon>Bacteroidota</taxon>
        <taxon>Sphingobacteriia</taxon>
        <taxon>Sphingobacteriales</taxon>
        <taxon>Sphingobacteriaceae</taxon>
        <taxon>Mucilaginibacter</taxon>
    </lineage>
</organism>
<dbReference type="CDD" id="cd02966">
    <property type="entry name" value="TlpA_like_family"/>
    <property type="match status" value="1"/>
</dbReference>
<evidence type="ECO:0000313" key="4">
    <source>
        <dbReference type="Proteomes" id="UP000622475"/>
    </source>
</evidence>
<feature type="signal peptide" evidence="1">
    <location>
        <begin position="1"/>
        <end position="23"/>
    </location>
</feature>
<protein>
    <submittedName>
        <fullName evidence="3">TlpA family protein disulfide reductase</fullName>
    </submittedName>
</protein>
<gene>
    <name evidence="3" type="ORF">IRJ16_18690</name>
</gene>
<dbReference type="Proteomes" id="UP000622475">
    <property type="component" value="Unassembled WGS sequence"/>
</dbReference>
<evidence type="ECO:0000259" key="2">
    <source>
        <dbReference type="PROSITE" id="PS51352"/>
    </source>
</evidence>
<dbReference type="InterPro" id="IPR013766">
    <property type="entry name" value="Thioredoxin_domain"/>
</dbReference>
<feature type="chain" id="PRO_5038013544" evidence="1">
    <location>
        <begin position="24"/>
        <end position="406"/>
    </location>
</feature>
<dbReference type="PROSITE" id="PS51352">
    <property type="entry name" value="THIOREDOXIN_2"/>
    <property type="match status" value="1"/>
</dbReference>
<keyword evidence="1" id="KW-0732">Signal</keyword>